<gene>
    <name evidence="2" type="ORF">CEY00_Acc33528</name>
</gene>
<keyword evidence="3" id="KW-1185">Reference proteome</keyword>
<comment type="caution">
    <text evidence="2">The sequence shown here is derived from an EMBL/GenBank/DDBJ whole genome shotgun (WGS) entry which is preliminary data.</text>
</comment>
<dbReference type="InterPro" id="IPR028565">
    <property type="entry name" value="MHD"/>
</dbReference>
<dbReference type="InParanoid" id="A0A2R6P2P2"/>
<dbReference type="PANTHER" id="PTHR37769">
    <property type="entry name" value="OS08G0243900 PROTEIN"/>
    <property type="match status" value="1"/>
</dbReference>
<dbReference type="AlphaFoldDB" id="A0A2R6P2P2"/>
<protein>
    <submittedName>
        <fullName evidence="2">F-BAR domain only protein</fullName>
    </submittedName>
</protein>
<dbReference type="InterPro" id="IPR036168">
    <property type="entry name" value="AP2_Mu_C_sf"/>
</dbReference>
<dbReference type="InterPro" id="IPR018808">
    <property type="entry name" value="Muniscin_C"/>
</dbReference>
<dbReference type="STRING" id="1590841.A0A2R6P2P2"/>
<name>A0A2R6P2P2_ACTCC</name>
<evidence type="ECO:0000259" key="1">
    <source>
        <dbReference type="PROSITE" id="PS51072"/>
    </source>
</evidence>
<feature type="domain" description="MHD" evidence="1">
    <location>
        <begin position="1"/>
        <end position="241"/>
    </location>
</feature>
<dbReference type="SUPFAM" id="SSF49447">
    <property type="entry name" value="Second domain of Mu2 adaptin subunit (ap50) of ap2 adaptor"/>
    <property type="match status" value="1"/>
</dbReference>
<evidence type="ECO:0000313" key="2">
    <source>
        <dbReference type="EMBL" id="PSR84093.1"/>
    </source>
</evidence>
<dbReference type="PROSITE" id="PS51072">
    <property type="entry name" value="MHD"/>
    <property type="match status" value="1"/>
</dbReference>
<reference evidence="3" key="2">
    <citation type="journal article" date="2018" name="BMC Genomics">
        <title>A manually annotated Actinidia chinensis var. chinensis (kiwifruit) genome highlights the challenges associated with draft genomes and gene prediction in plants.</title>
        <authorList>
            <person name="Pilkington S.M."/>
            <person name="Crowhurst R."/>
            <person name="Hilario E."/>
            <person name="Nardozza S."/>
            <person name="Fraser L."/>
            <person name="Peng Y."/>
            <person name="Gunaseelan K."/>
            <person name="Simpson R."/>
            <person name="Tahir J."/>
            <person name="Deroles S.C."/>
            <person name="Templeton K."/>
            <person name="Luo Z."/>
            <person name="Davy M."/>
            <person name="Cheng C."/>
            <person name="McNeilage M."/>
            <person name="Scaglione D."/>
            <person name="Liu Y."/>
            <person name="Zhang Q."/>
            <person name="Datson P."/>
            <person name="De Silva N."/>
            <person name="Gardiner S.E."/>
            <person name="Bassett H."/>
            <person name="Chagne D."/>
            <person name="McCallum J."/>
            <person name="Dzierzon H."/>
            <person name="Deng C."/>
            <person name="Wang Y.Y."/>
            <person name="Barron L."/>
            <person name="Manako K."/>
            <person name="Bowen J."/>
            <person name="Foster T.M."/>
            <person name="Erridge Z.A."/>
            <person name="Tiffin H."/>
            <person name="Waite C.N."/>
            <person name="Davies K.M."/>
            <person name="Grierson E.P."/>
            <person name="Laing W.A."/>
            <person name="Kirk R."/>
            <person name="Chen X."/>
            <person name="Wood M."/>
            <person name="Montefiori M."/>
            <person name="Brummell D.A."/>
            <person name="Schwinn K.E."/>
            <person name="Catanach A."/>
            <person name="Fullerton C."/>
            <person name="Li D."/>
            <person name="Meiyalaghan S."/>
            <person name="Nieuwenhuizen N."/>
            <person name="Read N."/>
            <person name="Prakash R."/>
            <person name="Hunter D."/>
            <person name="Zhang H."/>
            <person name="McKenzie M."/>
            <person name="Knabel M."/>
            <person name="Harris A."/>
            <person name="Allan A.C."/>
            <person name="Gleave A."/>
            <person name="Chen A."/>
            <person name="Janssen B.J."/>
            <person name="Plunkett B."/>
            <person name="Ampomah-Dwamena C."/>
            <person name="Voogd C."/>
            <person name="Leif D."/>
            <person name="Lafferty D."/>
            <person name="Souleyre E.J.F."/>
            <person name="Varkonyi-Gasic E."/>
            <person name="Gambi F."/>
            <person name="Hanley J."/>
            <person name="Yao J.L."/>
            <person name="Cheung J."/>
            <person name="David K.M."/>
            <person name="Warren B."/>
            <person name="Marsh K."/>
            <person name="Snowden K.C."/>
            <person name="Lin-Wang K."/>
            <person name="Brian L."/>
            <person name="Martinez-Sanchez M."/>
            <person name="Wang M."/>
            <person name="Ileperuma N."/>
            <person name="Macnee N."/>
            <person name="Campin R."/>
            <person name="McAtee P."/>
            <person name="Drummond R.S.M."/>
            <person name="Espley R.V."/>
            <person name="Ireland H.S."/>
            <person name="Wu R."/>
            <person name="Atkinson R.G."/>
            <person name="Karunairetnam S."/>
            <person name="Bulley S."/>
            <person name="Chunkath S."/>
            <person name="Hanley Z."/>
            <person name="Storey R."/>
            <person name="Thrimawithana A.H."/>
            <person name="Thomson S."/>
            <person name="David C."/>
            <person name="Testolin R."/>
            <person name="Huang H."/>
            <person name="Hellens R.P."/>
            <person name="Schaffer R.J."/>
        </authorList>
    </citation>
    <scope>NUCLEOTIDE SEQUENCE [LARGE SCALE GENOMIC DNA]</scope>
    <source>
        <strain evidence="3">cv. Red5</strain>
    </source>
</reference>
<dbReference type="Proteomes" id="UP000241394">
    <property type="component" value="Unassembled WGS sequence"/>
</dbReference>
<evidence type="ECO:0000313" key="3">
    <source>
        <dbReference type="Proteomes" id="UP000241394"/>
    </source>
</evidence>
<organism evidence="2 3">
    <name type="scientific">Actinidia chinensis var. chinensis</name>
    <name type="common">Chinese soft-hair kiwi</name>
    <dbReference type="NCBI Taxonomy" id="1590841"/>
    <lineage>
        <taxon>Eukaryota</taxon>
        <taxon>Viridiplantae</taxon>
        <taxon>Streptophyta</taxon>
        <taxon>Embryophyta</taxon>
        <taxon>Tracheophyta</taxon>
        <taxon>Spermatophyta</taxon>
        <taxon>Magnoliopsida</taxon>
        <taxon>eudicotyledons</taxon>
        <taxon>Gunneridae</taxon>
        <taxon>Pentapetalae</taxon>
        <taxon>asterids</taxon>
        <taxon>Ericales</taxon>
        <taxon>Actinidiaceae</taxon>
        <taxon>Actinidia</taxon>
    </lineage>
</organism>
<dbReference type="EMBL" id="NKQK01000030">
    <property type="protein sequence ID" value="PSR84093.1"/>
    <property type="molecule type" value="Genomic_DNA"/>
</dbReference>
<dbReference type="PANTHER" id="PTHR37769:SF1">
    <property type="entry name" value="OS08G0243900 PROTEIN"/>
    <property type="match status" value="1"/>
</dbReference>
<dbReference type="OrthoDB" id="20621at2759"/>
<dbReference type="Pfam" id="PF10291">
    <property type="entry name" value="muHD"/>
    <property type="match status" value="1"/>
</dbReference>
<proteinExistence type="predicted"/>
<sequence length="241" mass="26833">MKSPEMYISEQINAEFWESLLARVGLIGTVYLRTVPPKSSGDKETEFSFKIEGTSGIKRVIMQSSRVSSLGNGMFHVRTAPSEEPIPILKYSLLPRLTPLPLRVRLIKRHSGTLLSLMLQYASNPDLPAPLTDVTFILKLPVDPTLLKVSPKAILNRSEKELKWHIDEIPLKGSPARLRARMPVDSSEEDGGKEMEVVGYVKFSIQGTKSLSGISLLPASEGKTDFYGVKHRYESGVYMCN</sequence>
<accession>A0A2R6P2P2</accession>
<reference evidence="2 3" key="1">
    <citation type="submission" date="2017-07" db="EMBL/GenBank/DDBJ databases">
        <title>An improved, manually edited Actinidia chinensis var. chinensis (kiwifruit) genome highlights the challenges associated with draft genomes and gene prediction in plants.</title>
        <authorList>
            <person name="Pilkington S."/>
            <person name="Crowhurst R."/>
            <person name="Hilario E."/>
            <person name="Nardozza S."/>
            <person name="Fraser L."/>
            <person name="Peng Y."/>
            <person name="Gunaseelan K."/>
            <person name="Simpson R."/>
            <person name="Tahir J."/>
            <person name="Deroles S."/>
            <person name="Templeton K."/>
            <person name="Luo Z."/>
            <person name="Davy M."/>
            <person name="Cheng C."/>
            <person name="Mcneilage M."/>
            <person name="Scaglione D."/>
            <person name="Liu Y."/>
            <person name="Zhang Q."/>
            <person name="Datson P."/>
            <person name="De Silva N."/>
            <person name="Gardiner S."/>
            <person name="Bassett H."/>
            <person name="Chagne D."/>
            <person name="Mccallum J."/>
            <person name="Dzierzon H."/>
            <person name="Deng C."/>
            <person name="Wang Y.-Y."/>
            <person name="Barron N."/>
            <person name="Manako K."/>
            <person name="Bowen J."/>
            <person name="Foster T."/>
            <person name="Erridge Z."/>
            <person name="Tiffin H."/>
            <person name="Waite C."/>
            <person name="Davies K."/>
            <person name="Grierson E."/>
            <person name="Laing W."/>
            <person name="Kirk R."/>
            <person name="Chen X."/>
            <person name="Wood M."/>
            <person name="Montefiori M."/>
            <person name="Brummell D."/>
            <person name="Schwinn K."/>
            <person name="Catanach A."/>
            <person name="Fullerton C."/>
            <person name="Li D."/>
            <person name="Meiyalaghan S."/>
            <person name="Nieuwenhuizen N."/>
            <person name="Read N."/>
            <person name="Prakash R."/>
            <person name="Hunter D."/>
            <person name="Zhang H."/>
            <person name="Mckenzie M."/>
            <person name="Knabel M."/>
            <person name="Harris A."/>
            <person name="Allan A."/>
            <person name="Chen A."/>
            <person name="Janssen B."/>
            <person name="Plunkett B."/>
            <person name="Dwamena C."/>
            <person name="Voogd C."/>
            <person name="Leif D."/>
            <person name="Lafferty D."/>
            <person name="Souleyre E."/>
            <person name="Varkonyi-Gasic E."/>
            <person name="Gambi F."/>
            <person name="Hanley J."/>
            <person name="Yao J.-L."/>
            <person name="Cheung J."/>
            <person name="David K."/>
            <person name="Warren B."/>
            <person name="Marsh K."/>
            <person name="Snowden K."/>
            <person name="Lin-Wang K."/>
            <person name="Brian L."/>
            <person name="Martinez-Sanchez M."/>
            <person name="Wang M."/>
            <person name="Ileperuma N."/>
            <person name="Macnee N."/>
            <person name="Campin R."/>
            <person name="Mcatee P."/>
            <person name="Drummond R."/>
            <person name="Espley R."/>
            <person name="Ireland H."/>
            <person name="Wu R."/>
            <person name="Atkinson R."/>
            <person name="Karunairetnam S."/>
            <person name="Bulley S."/>
            <person name="Chunkath S."/>
            <person name="Hanley Z."/>
            <person name="Storey R."/>
            <person name="Thrimawithana A."/>
            <person name="Thomson S."/>
            <person name="David C."/>
            <person name="Testolin R."/>
        </authorList>
    </citation>
    <scope>NUCLEOTIDE SEQUENCE [LARGE SCALE GENOMIC DNA]</scope>
    <source>
        <strain evidence="3">cv. Red5</strain>
        <tissue evidence="2">Young leaf</tissue>
    </source>
</reference>
<dbReference type="Gramene" id="PSR84093">
    <property type="protein sequence ID" value="PSR84093"/>
    <property type="gene ID" value="CEY00_Acc33528"/>
</dbReference>